<evidence type="ECO:0000256" key="3">
    <source>
        <dbReference type="ARBA" id="ARBA00022679"/>
    </source>
</evidence>
<protein>
    <submittedName>
        <fullName evidence="6">Transcriptional regulator sdnM</fullName>
    </submittedName>
</protein>
<gene>
    <name evidence="6" type="primary">sdnM_3</name>
    <name evidence="6" type="ORF">LSUE1_G009229</name>
</gene>
<name>A0A8T9BWL6_9HELO</name>
<evidence type="ECO:0000256" key="5">
    <source>
        <dbReference type="SAM" id="MobiDB-lite"/>
    </source>
</evidence>
<keyword evidence="4" id="KW-0012">Acyltransferase</keyword>
<evidence type="ECO:0000256" key="1">
    <source>
        <dbReference type="ARBA" id="ARBA00005179"/>
    </source>
</evidence>
<evidence type="ECO:0000313" key="7">
    <source>
        <dbReference type="Proteomes" id="UP000469558"/>
    </source>
</evidence>
<reference evidence="6 7" key="1">
    <citation type="submission" date="2018-05" db="EMBL/GenBank/DDBJ databases">
        <title>Genome sequencing and assembly of the regulated plant pathogen Lachnellula willkommii and related sister species for the development of diagnostic species identification markers.</title>
        <authorList>
            <person name="Giroux E."/>
            <person name="Bilodeau G."/>
        </authorList>
    </citation>
    <scope>NUCLEOTIDE SEQUENCE [LARGE SCALE GENOMIC DNA]</scope>
    <source>
        <strain evidence="6 7">CBS 268.59</strain>
    </source>
</reference>
<proteinExistence type="inferred from homology"/>
<dbReference type="EMBL" id="QGMK01002064">
    <property type="protein sequence ID" value="TVY60865.1"/>
    <property type="molecule type" value="Genomic_DNA"/>
</dbReference>
<evidence type="ECO:0000313" key="6">
    <source>
        <dbReference type="EMBL" id="TVY60865.1"/>
    </source>
</evidence>
<comment type="similarity">
    <text evidence="2">Belongs to the plant acyltransferase family.</text>
</comment>
<dbReference type="Proteomes" id="UP000469558">
    <property type="component" value="Unassembled WGS sequence"/>
</dbReference>
<dbReference type="PANTHER" id="PTHR31896">
    <property type="entry name" value="FAMILY REGULATORY PROTEIN, PUTATIVE (AFU_ORTHOLOGUE AFUA_3G14730)-RELATED"/>
    <property type="match status" value="1"/>
</dbReference>
<organism evidence="6 7">
    <name type="scientific">Lachnellula suecica</name>
    <dbReference type="NCBI Taxonomy" id="602035"/>
    <lineage>
        <taxon>Eukaryota</taxon>
        <taxon>Fungi</taxon>
        <taxon>Dikarya</taxon>
        <taxon>Ascomycota</taxon>
        <taxon>Pezizomycotina</taxon>
        <taxon>Leotiomycetes</taxon>
        <taxon>Helotiales</taxon>
        <taxon>Lachnaceae</taxon>
        <taxon>Lachnellula</taxon>
    </lineage>
</organism>
<keyword evidence="3" id="KW-0808">Transferase</keyword>
<comment type="caution">
    <text evidence="6">The sequence shown here is derived from an EMBL/GenBank/DDBJ whole genome shotgun (WGS) entry which is preliminary data.</text>
</comment>
<comment type="pathway">
    <text evidence="1">Secondary metabolite biosynthesis.</text>
</comment>
<dbReference type="Gene3D" id="3.30.559.10">
    <property type="entry name" value="Chloramphenicol acetyltransferase-like domain"/>
    <property type="match status" value="2"/>
</dbReference>
<dbReference type="Pfam" id="PF02458">
    <property type="entry name" value="Transferase"/>
    <property type="match status" value="1"/>
</dbReference>
<keyword evidence="7" id="KW-1185">Reference proteome</keyword>
<sequence length="494" mass="54671">MEKDIPSLRGAMDDDVYPIHLLDSANEYRNIFMSYLFHFNDVLDCDKLADSLTGLLKIGHWRQLGGRLRLKEDGQLEICVPPSWTPQRPAIFVTHDAFSENIATHPLGSGLPQVSSTNGPDSPSVRKLSTDLRPFAGSSSAPKTTTELIDRDAPLLSLHVTTFADSTVVVVSWPHILMDAMGLQALMRNWSLVLHNKATSVSPVLGAQEDVLREVELQIPDNDQRQELVVEKLAPGPLGMTYLILRFLWLMLWSPGFEERTILLPQRHISRLHAQALGEIAGKDEHEHQQKKLYVSEGDVLAAWAAQILAASQPSSPITVANFINVRFRLPIFQAARGVYIQNLLQFIYAPLSPQSLAGPLGQCALSYRTHLAAQSTEEQTRGYLHMQREHVKAHKKLRLVFGDAGATMLTVNNLAKIDFFRTIDFAPAVVGEGKPTGRLNSPGTIVYFHPLVLNKPSVLTSHLRVLGKDHSGNSWLTGTCTVADVRTESSIVS</sequence>
<dbReference type="GO" id="GO:0016746">
    <property type="term" value="F:acyltransferase activity"/>
    <property type="evidence" value="ECO:0007669"/>
    <property type="project" value="UniProtKB-KW"/>
</dbReference>
<dbReference type="InterPro" id="IPR051283">
    <property type="entry name" value="Sec_Metabolite_Acyltrans"/>
</dbReference>
<evidence type="ECO:0000256" key="4">
    <source>
        <dbReference type="ARBA" id="ARBA00023315"/>
    </source>
</evidence>
<feature type="region of interest" description="Disordered" evidence="5">
    <location>
        <begin position="106"/>
        <end position="143"/>
    </location>
</feature>
<dbReference type="PANTHER" id="PTHR31896:SF69">
    <property type="entry name" value="FAMILY REGULATORY PROTEIN, PUTATIVE (AFU_ORTHOLOGUE AFUA_3G14730)-RELATED"/>
    <property type="match status" value="1"/>
</dbReference>
<dbReference type="OrthoDB" id="21502at2759"/>
<feature type="compositionally biased region" description="Polar residues" evidence="5">
    <location>
        <begin position="112"/>
        <end position="121"/>
    </location>
</feature>
<dbReference type="InterPro" id="IPR023213">
    <property type="entry name" value="CAT-like_dom_sf"/>
</dbReference>
<dbReference type="AlphaFoldDB" id="A0A8T9BWL6"/>
<accession>A0A8T9BWL6</accession>
<evidence type="ECO:0000256" key="2">
    <source>
        <dbReference type="ARBA" id="ARBA00009861"/>
    </source>
</evidence>